<dbReference type="EMBL" id="BAABCW010000004">
    <property type="protein sequence ID" value="GAA4113958.1"/>
    <property type="molecule type" value="Genomic_DNA"/>
</dbReference>
<dbReference type="InterPro" id="IPR036866">
    <property type="entry name" value="RibonucZ/Hydroxyglut_hydro"/>
</dbReference>
<evidence type="ECO:0000313" key="4">
    <source>
        <dbReference type="Proteomes" id="UP001500459"/>
    </source>
</evidence>
<dbReference type="InterPro" id="IPR001279">
    <property type="entry name" value="Metallo-B-lactamas"/>
</dbReference>
<dbReference type="SUPFAM" id="SSF56281">
    <property type="entry name" value="Metallo-hydrolase/oxidoreductase"/>
    <property type="match status" value="1"/>
</dbReference>
<reference evidence="4" key="1">
    <citation type="journal article" date="2019" name="Int. J. Syst. Evol. Microbiol.">
        <title>The Global Catalogue of Microorganisms (GCM) 10K type strain sequencing project: providing services to taxonomists for standard genome sequencing and annotation.</title>
        <authorList>
            <consortium name="The Broad Institute Genomics Platform"/>
            <consortium name="The Broad Institute Genome Sequencing Center for Infectious Disease"/>
            <person name="Wu L."/>
            <person name="Ma J."/>
        </authorList>
    </citation>
    <scope>NUCLEOTIDE SEQUENCE [LARGE SCALE GENOMIC DNA]</scope>
    <source>
        <strain evidence="4">JCM 17106</strain>
    </source>
</reference>
<dbReference type="InterPro" id="IPR050114">
    <property type="entry name" value="UPF0173_UPF0282_UlaG_hydrolase"/>
</dbReference>
<dbReference type="Gene3D" id="3.60.15.10">
    <property type="entry name" value="Ribonuclease Z/Hydroxyacylglutathione hydrolase-like"/>
    <property type="match status" value="1"/>
</dbReference>
<protein>
    <submittedName>
        <fullName evidence="3">MBL fold metallo-hydrolase</fullName>
    </submittedName>
</protein>
<name>A0ABP7XEP9_9FLAO</name>
<proteinExistence type="predicted"/>
<organism evidence="3 4">
    <name type="scientific">Aquimarina addita</name>
    <dbReference type="NCBI Taxonomy" id="870485"/>
    <lineage>
        <taxon>Bacteria</taxon>
        <taxon>Pseudomonadati</taxon>
        <taxon>Bacteroidota</taxon>
        <taxon>Flavobacteriia</taxon>
        <taxon>Flavobacteriales</taxon>
        <taxon>Flavobacteriaceae</taxon>
        <taxon>Aquimarina</taxon>
    </lineage>
</organism>
<keyword evidence="4" id="KW-1185">Reference proteome</keyword>
<dbReference type="PANTHER" id="PTHR43546">
    <property type="entry name" value="UPF0173 METAL-DEPENDENT HYDROLASE MJ1163-RELATED"/>
    <property type="match status" value="1"/>
</dbReference>
<accession>A0ABP7XEP9</accession>
<comment type="caution">
    <text evidence="3">The sequence shown here is derived from an EMBL/GenBank/DDBJ whole genome shotgun (WGS) entry which is preliminary data.</text>
</comment>
<feature type="domain" description="Metallo-beta-lactamase" evidence="2">
    <location>
        <begin position="32"/>
        <end position="174"/>
    </location>
</feature>
<dbReference type="Proteomes" id="UP001500459">
    <property type="component" value="Unassembled WGS sequence"/>
</dbReference>
<evidence type="ECO:0000256" key="1">
    <source>
        <dbReference type="ARBA" id="ARBA00022801"/>
    </source>
</evidence>
<gene>
    <name evidence="3" type="ORF">GCM10022393_13200</name>
</gene>
<evidence type="ECO:0000259" key="2">
    <source>
        <dbReference type="Pfam" id="PF12706"/>
    </source>
</evidence>
<dbReference type="PANTHER" id="PTHR43546:SF9">
    <property type="entry name" value="L-ASCORBATE-6-PHOSPHATE LACTONASE ULAG-RELATED"/>
    <property type="match status" value="1"/>
</dbReference>
<sequence>MLGEKGSFGFFPWTEDRKMNPLVNLPFTKEDLTRELEAIDAVIVSHLHPDHWDEAAIRLLDKTIPLICPNEIASKIRSFGFSNVKEISNFLSFRGVKIHLTSGQHGTGEIGNKMGKVNGFVLNYLNNNIYITGDTIWCKEVQNTINKYHPKHIIVAGGAATFSFGNPVTMTSDDIKNIASFANESKIWITHLEAISPCKENRSYLIELLKSFNLEKQCRILKDGEKSYLINYRK</sequence>
<dbReference type="Pfam" id="PF12706">
    <property type="entry name" value="Lactamase_B_2"/>
    <property type="match status" value="1"/>
</dbReference>
<keyword evidence="1" id="KW-0378">Hydrolase</keyword>
<evidence type="ECO:0000313" key="3">
    <source>
        <dbReference type="EMBL" id="GAA4113958.1"/>
    </source>
</evidence>